<evidence type="ECO:0000256" key="5">
    <source>
        <dbReference type="ARBA" id="ARBA00022833"/>
    </source>
</evidence>
<dbReference type="InterPro" id="IPR032354">
    <property type="entry name" value="FOXP-CC"/>
</dbReference>
<dbReference type="InterPro" id="IPR001766">
    <property type="entry name" value="Fork_head_dom"/>
</dbReference>
<feature type="compositionally biased region" description="Polar residues" evidence="11">
    <location>
        <begin position="35"/>
        <end position="65"/>
    </location>
</feature>
<keyword evidence="2" id="KW-0678">Repressor</keyword>
<dbReference type="SMART" id="SM00339">
    <property type="entry name" value="FH"/>
    <property type="match status" value="1"/>
</dbReference>
<evidence type="ECO:0000256" key="7">
    <source>
        <dbReference type="ARBA" id="ARBA00023125"/>
    </source>
</evidence>
<dbReference type="PRINTS" id="PR00053">
    <property type="entry name" value="FORKHEAD"/>
</dbReference>
<dbReference type="AlphaFoldDB" id="A0A6P8H0P6"/>
<keyword evidence="7 10" id="KW-0238">DNA-binding</keyword>
<dbReference type="PROSITE" id="PS00658">
    <property type="entry name" value="FORK_HEAD_2"/>
    <property type="match status" value="1"/>
</dbReference>
<evidence type="ECO:0000256" key="1">
    <source>
        <dbReference type="ARBA" id="ARBA00004123"/>
    </source>
</evidence>
<feature type="region of interest" description="Disordered" evidence="11">
    <location>
        <begin position="589"/>
        <end position="640"/>
    </location>
</feature>
<dbReference type="PANTHER" id="PTHR45796">
    <property type="entry name" value="FORKHEAD BOX P, ISOFORM C"/>
    <property type="match status" value="1"/>
</dbReference>
<protein>
    <submittedName>
        <fullName evidence="14">Uncharacterized protein LOC116286532 isoform X1</fullName>
    </submittedName>
</protein>
<feature type="compositionally biased region" description="Low complexity" evidence="11">
    <location>
        <begin position="353"/>
        <end position="372"/>
    </location>
</feature>
<feature type="compositionally biased region" description="Polar residues" evidence="11">
    <location>
        <begin position="328"/>
        <end position="345"/>
    </location>
</feature>
<evidence type="ECO:0000256" key="8">
    <source>
        <dbReference type="ARBA" id="ARBA00023163"/>
    </source>
</evidence>
<keyword evidence="5" id="KW-0862">Zinc</keyword>
<keyword evidence="3" id="KW-0479">Metal-binding</keyword>
<keyword evidence="13" id="KW-1185">Reference proteome</keyword>
<dbReference type="InterPro" id="IPR047412">
    <property type="entry name" value="FH_FOXP1_P2"/>
</dbReference>
<dbReference type="CDD" id="cd20065">
    <property type="entry name" value="FH_FOXP2"/>
    <property type="match status" value="1"/>
</dbReference>
<feature type="domain" description="Fork-head" evidence="12">
    <location>
        <begin position="467"/>
        <end position="563"/>
    </location>
</feature>
<evidence type="ECO:0000313" key="13">
    <source>
        <dbReference type="Proteomes" id="UP000515163"/>
    </source>
</evidence>
<evidence type="ECO:0000259" key="12">
    <source>
        <dbReference type="PROSITE" id="PS50039"/>
    </source>
</evidence>
<dbReference type="Gene3D" id="1.20.5.340">
    <property type="match status" value="1"/>
</dbReference>
<organism evidence="13 14">
    <name type="scientific">Actinia tenebrosa</name>
    <name type="common">Australian red waratah sea anemone</name>
    <dbReference type="NCBI Taxonomy" id="6105"/>
    <lineage>
        <taxon>Eukaryota</taxon>
        <taxon>Metazoa</taxon>
        <taxon>Cnidaria</taxon>
        <taxon>Anthozoa</taxon>
        <taxon>Hexacorallia</taxon>
        <taxon>Actiniaria</taxon>
        <taxon>Actiniidae</taxon>
        <taxon>Actinia</taxon>
    </lineage>
</organism>
<dbReference type="PANTHER" id="PTHR45796:SF4">
    <property type="entry name" value="FORKHEAD BOX P, ISOFORM C"/>
    <property type="match status" value="1"/>
</dbReference>
<accession>A0A6P8H0P6</accession>
<gene>
    <name evidence="14" type="primary">LOC116286532</name>
</gene>
<dbReference type="SUPFAM" id="SSF46785">
    <property type="entry name" value="Winged helix' DNA-binding domain"/>
    <property type="match status" value="1"/>
</dbReference>
<dbReference type="GO" id="GO:0005634">
    <property type="term" value="C:nucleus"/>
    <property type="evidence" value="ECO:0007669"/>
    <property type="project" value="UniProtKB-SubCell"/>
</dbReference>
<dbReference type="InterPro" id="IPR036388">
    <property type="entry name" value="WH-like_DNA-bd_sf"/>
</dbReference>
<evidence type="ECO:0000256" key="10">
    <source>
        <dbReference type="PROSITE-ProRule" id="PRU00089"/>
    </source>
</evidence>
<evidence type="ECO:0000256" key="11">
    <source>
        <dbReference type="SAM" id="MobiDB-lite"/>
    </source>
</evidence>
<feature type="region of interest" description="Disordered" evidence="11">
    <location>
        <begin position="326"/>
        <end position="380"/>
    </location>
</feature>
<comment type="subcellular location">
    <subcellularLocation>
        <location evidence="1 10">Nucleus</location>
    </subcellularLocation>
</comment>
<feature type="region of interest" description="Disordered" evidence="11">
    <location>
        <begin position="656"/>
        <end position="722"/>
    </location>
</feature>
<dbReference type="Pfam" id="PF00250">
    <property type="entry name" value="Forkhead"/>
    <property type="match status" value="1"/>
</dbReference>
<dbReference type="GO" id="GO:0000978">
    <property type="term" value="F:RNA polymerase II cis-regulatory region sequence-specific DNA binding"/>
    <property type="evidence" value="ECO:0007669"/>
    <property type="project" value="TreeGrafter"/>
</dbReference>
<dbReference type="Proteomes" id="UP000515163">
    <property type="component" value="Unplaced"/>
</dbReference>
<evidence type="ECO:0000313" key="14">
    <source>
        <dbReference type="RefSeq" id="XP_031548931.1"/>
    </source>
</evidence>
<dbReference type="KEGG" id="aten:116286532"/>
<dbReference type="GO" id="GO:0008270">
    <property type="term" value="F:zinc ion binding"/>
    <property type="evidence" value="ECO:0007669"/>
    <property type="project" value="UniProtKB-KW"/>
</dbReference>
<feature type="region of interest" description="Disordered" evidence="11">
    <location>
        <begin position="30"/>
        <end position="65"/>
    </location>
</feature>
<evidence type="ECO:0000256" key="4">
    <source>
        <dbReference type="ARBA" id="ARBA00022771"/>
    </source>
</evidence>
<dbReference type="OrthoDB" id="5830876at2759"/>
<dbReference type="Gene3D" id="1.10.10.10">
    <property type="entry name" value="Winged helix-like DNA-binding domain superfamily/Winged helix DNA-binding domain"/>
    <property type="match status" value="1"/>
</dbReference>
<reference evidence="14" key="1">
    <citation type="submission" date="2025-08" db="UniProtKB">
        <authorList>
            <consortium name="RefSeq"/>
        </authorList>
    </citation>
    <scope>IDENTIFICATION</scope>
    <source>
        <tissue evidence="14">Tentacle</tissue>
    </source>
</reference>
<name>A0A6P8H0P6_ACTTE</name>
<keyword evidence="6" id="KW-0805">Transcription regulation</keyword>
<feature type="DNA-binding region" description="Fork-head" evidence="10">
    <location>
        <begin position="467"/>
        <end position="563"/>
    </location>
</feature>
<dbReference type="FunFam" id="1.10.10.10:FF:000010">
    <property type="entry name" value="Forkhead box P2 isoform B"/>
    <property type="match status" value="1"/>
</dbReference>
<dbReference type="Pfam" id="PF16159">
    <property type="entry name" value="FOXP-CC"/>
    <property type="match status" value="1"/>
</dbReference>
<dbReference type="RefSeq" id="XP_031548931.1">
    <property type="nucleotide sequence ID" value="XM_031693071.1"/>
</dbReference>
<dbReference type="InterPro" id="IPR030456">
    <property type="entry name" value="TF_fork_head_CS_2"/>
</dbReference>
<keyword evidence="9 10" id="KW-0539">Nucleus</keyword>
<keyword evidence="8" id="KW-0804">Transcription</keyword>
<dbReference type="GO" id="GO:0000981">
    <property type="term" value="F:DNA-binding transcription factor activity, RNA polymerase II-specific"/>
    <property type="evidence" value="ECO:0007669"/>
    <property type="project" value="TreeGrafter"/>
</dbReference>
<feature type="compositionally biased region" description="Low complexity" evidence="11">
    <location>
        <begin position="656"/>
        <end position="666"/>
    </location>
</feature>
<dbReference type="InParanoid" id="A0A6P8H0P6"/>
<keyword evidence="4" id="KW-0863">Zinc-finger</keyword>
<dbReference type="InterPro" id="IPR050998">
    <property type="entry name" value="FOXP"/>
</dbReference>
<dbReference type="GeneID" id="116286532"/>
<dbReference type="PROSITE" id="PS50039">
    <property type="entry name" value="FORK_HEAD_3"/>
    <property type="match status" value="1"/>
</dbReference>
<sequence>MSTSNTEGNIAGSVTLAASRTSTNLINKTTTTLKQSESSNKANSDMVSPQGSATNHTNGTRLSGQGSKKASCCCSSHDEHLPGVLYQHIPNGTIPVDSKVPEHGVKDCKGGKSKHNGGAFCSSCPPGLHTHHMYSPQNCHPQPTFEHGHCGCPSGYLDGHYHYTHHQQNQSRPVAVVAHPPPLLLRPIQPQHIQQHQAILEQELRPYYDGKWKGLVESQIPSFAGRNPSTDSHNAVNTVPAGFVADPQSIQGHPLLIHNVCQWPGCEAYCDSFQQFLLHLDNDHALDERSTAQARVQMQVVGHLETQLNKERERLNAMMSHLHMPKGQVTSPVSEQEQPPHSHSLVTIHGQPSSQESAARSLSSSPSNTTNENTEKDGQLAAENRERKICITPPPNISVHDITSTHEATTVTMMPIIHMPTHIHEDIKPLVRHMHEEKIHKRRSADPDGISLDIQRSADFYQKADVRPPFTYASLIRQAILDSPDQQLTLNEIYSWFTRTFAYFRRNAATWKNAVRHNLSLHKCFVRKENVKGAVWMVDEDEFMKRRPQSKVTQSASTLKQERERLLQQPPSCLIGLPTQVSLDAVSNSRDHNDVGLDDVSMASSSDEGRKRPREEESEEGGQPKRQVLQEEEESEGVGGIRKLVEFCSKDIKLQSSQLSQSNVQVKLEPQDDEPEIHMNSSPETDDQMRNDTNSQDSDIQLEARMLYSENGSFVGEDENDR</sequence>
<evidence type="ECO:0000256" key="2">
    <source>
        <dbReference type="ARBA" id="ARBA00022491"/>
    </source>
</evidence>
<evidence type="ECO:0000256" key="3">
    <source>
        <dbReference type="ARBA" id="ARBA00022723"/>
    </source>
</evidence>
<proteinExistence type="predicted"/>
<evidence type="ECO:0000256" key="6">
    <source>
        <dbReference type="ARBA" id="ARBA00023015"/>
    </source>
</evidence>
<dbReference type="InterPro" id="IPR036390">
    <property type="entry name" value="WH_DNA-bd_sf"/>
</dbReference>
<dbReference type="FunFam" id="1.20.5.340:FF:000005">
    <property type="entry name" value="Forkhead box P1, isoform CRA_f"/>
    <property type="match status" value="1"/>
</dbReference>
<evidence type="ECO:0000256" key="9">
    <source>
        <dbReference type="ARBA" id="ARBA00023242"/>
    </source>
</evidence>